<evidence type="ECO:0000256" key="1">
    <source>
        <dbReference type="SAM" id="MobiDB-lite"/>
    </source>
</evidence>
<proteinExistence type="predicted"/>
<name>A0A9W7NP95_9PROT</name>
<evidence type="ECO:0000313" key="2">
    <source>
        <dbReference type="EMBL" id="KAA0684303.1"/>
    </source>
</evidence>
<dbReference type="OrthoDB" id="7360095at2"/>
<dbReference type="EMBL" id="QOKW01000001">
    <property type="protein sequence ID" value="KAA0684303.1"/>
    <property type="molecule type" value="Genomic_DNA"/>
</dbReference>
<gene>
    <name evidence="2" type="ORF">DS843_02420</name>
</gene>
<feature type="region of interest" description="Disordered" evidence="1">
    <location>
        <begin position="60"/>
        <end position="111"/>
    </location>
</feature>
<reference evidence="2 3" key="1">
    <citation type="submission" date="2018-07" db="EMBL/GenBank/DDBJ databases">
        <title>Genome sequence of Azospirillum sp. ATCC 49961.</title>
        <authorList>
            <person name="Sant'Anna F.H."/>
            <person name="Baldani J.I."/>
            <person name="Zilli J.E."/>
            <person name="Reis V.M."/>
            <person name="Hartmann A."/>
            <person name="Cruz L."/>
            <person name="de Souza E.M."/>
            <person name="de Oliveira Pedrosa F."/>
            <person name="Passaglia L.M.P."/>
        </authorList>
    </citation>
    <scope>NUCLEOTIDE SEQUENCE [LARGE SCALE GENOMIC DNA]</scope>
    <source>
        <strain evidence="2 3">ATCC 49961</strain>
    </source>
</reference>
<feature type="compositionally biased region" description="Basic and acidic residues" evidence="1">
    <location>
        <begin position="1"/>
        <end position="17"/>
    </location>
</feature>
<protein>
    <submittedName>
        <fullName evidence="2">Gas vesicle protein V</fullName>
    </submittedName>
</protein>
<feature type="region of interest" description="Disordered" evidence="1">
    <location>
        <begin position="1"/>
        <end position="24"/>
    </location>
</feature>
<dbReference type="RefSeq" id="WP_149467287.1">
    <property type="nucleotide sequence ID" value="NZ_QOKW01000001.1"/>
</dbReference>
<keyword evidence="3" id="KW-1185">Reference proteome</keyword>
<sequence>MNRFDEKVYRVTKRRDGPSLQEQKGQLLRLKQDLEQFKSRQAGAAVVGSLQARIRDLESSITRAEAARMMDRESRRPRDGEEDTDPGAASGNSMRATSSRFPPRGRPGRTF</sequence>
<feature type="compositionally biased region" description="Basic and acidic residues" evidence="1">
    <location>
        <begin position="65"/>
        <end position="79"/>
    </location>
</feature>
<dbReference type="Proteomes" id="UP000480854">
    <property type="component" value="Unassembled WGS sequence"/>
</dbReference>
<dbReference type="AlphaFoldDB" id="A0A9W7NP95"/>
<evidence type="ECO:0000313" key="3">
    <source>
        <dbReference type="Proteomes" id="UP000480854"/>
    </source>
</evidence>
<feature type="compositionally biased region" description="Low complexity" evidence="1">
    <location>
        <begin position="97"/>
        <end position="111"/>
    </location>
</feature>
<accession>A0A9W7NP95</accession>
<comment type="caution">
    <text evidence="2">The sequence shown here is derived from an EMBL/GenBank/DDBJ whole genome shotgun (WGS) entry which is preliminary data.</text>
</comment>
<organism evidence="2 3">
    <name type="scientific">Roseomonas genomospecies 6</name>
    <dbReference type="NCBI Taxonomy" id="214106"/>
    <lineage>
        <taxon>Bacteria</taxon>
        <taxon>Pseudomonadati</taxon>
        <taxon>Pseudomonadota</taxon>
        <taxon>Alphaproteobacteria</taxon>
        <taxon>Acetobacterales</taxon>
        <taxon>Roseomonadaceae</taxon>
        <taxon>Roseomonas</taxon>
    </lineage>
</organism>